<feature type="compositionally biased region" description="Acidic residues" evidence="11">
    <location>
        <begin position="557"/>
        <end position="569"/>
    </location>
</feature>
<keyword evidence="3" id="KW-0863">Zinc-finger</keyword>
<keyword evidence="8" id="KW-0804">Transcription</keyword>
<feature type="compositionally biased region" description="Low complexity" evidence="11">
    <location>
        <begin position="404"/>
        <end position="418"/>
    </location>
</feature>
<evidence type="ECO:0000256" key="6">
    <source>
        <dbReference type="ARBA" id="ARBA00023015"/>
    </source>
</evidence>
<evidence type="ECO:0000256" key="7">
    <source>
        <dbReference type="ARBA" id="ARBA00023159"/>
    </source>
</evidence>
<keyword evidence="9" id="KW-0539">Nucleus</keyword>
<dbReference type="GO" id="GO:0008270">
    <property type="term" value="F:zinc ion binding"/>
    <property type="evidence" value="ECO:0007669"/>
    <property type="project" value="UniProtKB-KW"/>
</dbReference>
<dbReference type="Pfam" id="PF08209">
    <property type="entry name" value="Sgf11"/>
    <property type="match status" value="1"/>
</dbReference>
<name>A0A9P5RS65_9FUNG</name>
<accession>A0A9P5RS65</accession>
<keyword evidence="4" id="KW-0862">Zinc</keyword>
<feature type="region of interest" description="Disordered" evidence="11">
    <location>
        <begin position="307"/>
        <end position="580"/>
    </location>
</feature>
<evidence type="ECO:0000256" key="4">
    <source>
        <dbReference type="ARBA" id="ARBA00022833"/>
    </source>
</evidence>
<comment type="subcellular location">
    <subcellularLocation>
        <location evidence="1 10">Nucleus</location>
    </subcellularLocation>
</comment>
<evidence type="ECO:0000256" key="11">
    <source>
        <dbReference type="SAM" id="MobiDB-lite"/>
    </source>
</evidence>
<feature type="compositionally biased region" description="Low complexity" evidence="11">
    <location>
        <begin position="320"/>
        <end position="344"/>
    </location>
</feature>
<feature type="compositionally biased region" description="Low complexity" evidence="11">
    <location>
        <begin position="157"/>
        <end position="171"/>
    </location>
</feature>
<feature type="compositionally biased region" description="Gly residues" evidence="11">
    <location>
        <begin position="499"/>
        <end position="511"/>
    </location>
</feature>
<dbReference type="Proteomes" id="UP000748756">
    <property type="component" value="Unassembled WGS sequence"/>
</dbReference>
<dbReference type="Gene3D" id="3.30.160.60">
    <property type="entry name" value="Classic Zinc Finger"/>
    <property type="match status" value="1"/>
</dbReference>
<dbReference type="InterPro" id="IPR051078">
    <property type="entry name" value="SGF11"/>
</dbReference>
<dbReference type="OrthoDB" id="21557at2759"/>
<evidence type="ECO:0000256" key="5">
    <source>
        <dbReference type="ARBA" id="ARBA00022853"/>
    </source>
</evidence>
<dbReference type="GO" id="GO:0006357">
    <property type="term" value="P:regulation of transcription by RNA polymerase II"/>
    <property type="evidence" value="ECO:0007669"/>
    <property type="project" value="TreeGrafter"/>
</dbReference>
<dbReference type="InterPro" id="IPR013246">
    <property type="entry name" value="SAGA_su_Sgf11"/>
</dbReference>
<evidence type="ECO:0000256" key="2">
    <source>
        <dbReference type="ARBA" id="ARBA00022723"/>
    </source>
</evidence>
<evidence type="ECO:0000256" key="1">
    <source>
        <dbReference type="ARBA" id="ARBA00004123"/>
    </source>
</evidence>
<feature type="region of interest" description="Disordered" evidence="11">
    <location>
        <begin position="157"/>
        <end position="293"/>
    </location>
</feature>
<evidence type="ECO:0000256" key="8">
    <source>
        <dbReference type="ARBA" id="ARBA00023163"/>
    </source>
</evidence>
<evidence type="ECO:0000313" key="13">
    <source>
        <dbReference type="Proteomes" id="UP000748756"/>
    </source>
</evidence>
<dbReference type="PANTHER" id="PTHR46367:SF1">
    <property type="entry name" value="ATAXIN-7-LIKE PROTEIN 3"/>
    <property type="match status" value="1"/>
</dbReference>
<gene>
    <name evidence="12" type="primary">ATXN7L3</name>
    <name evidence="12" type="ORF">BG015_011721</name>
</gene>
<reference evidence="12" key="1">
    <citation type="journal article" date="2020" name="Fungal Divers.">
        <title>Resolving the Mortierellaceae phylogeny through synthesis of multi-gene phylogenetics and phylogenomics.</title>
        <authorList>
            <person name="Vandepol N."/>
            <person name="Liber J."/>
            <person name="Desiro A."/>
            <person name="Na H."/>
            <person name="Kennedy M."/>
            <person name="Barry K."/>
            <person name="Grigoriev I.V."/>
            <person name="Miller A.N."/>
            <person name="O'Donnell K."/>
            <person name="Stajich J.E."/>
            <person name="Bonito G."/>
        </authorList>
    </citation>
    <scope>NUCLEOTIDE SEQUENCE</scope>
    <source>
        <strain evidence="12">NRRL 6426</strain>
    </source>
</reference>
<dbReference type="GO" id="GO:0003713">
    <property type="term" value="F:transcription coactivator activity"/>
    <property type="evidence" value="ECO:0007669"/>
    <property type="project" value="TreeGrafter"/>
</dbReference>
<feature type="compositionally biased region" description="Low complexity" evidence="11">
    <location>
        <begin position="361"/>
        <end position="374"/>
    </location>
</feature>
<dbReference type="GO" id="GO:0006325">
    <property type="term" value="P:chromatin organization"/>
    <property type="evidence" value="ECO:0007669"/>
    <property type="project" value="UniProtKB-KW"/>
</dbReference>
<evidence type="ECO:0000256" key="3">
    <source>
        <dbReference type="ARBA" id="ARBA00022771"/>
    </source>
</evidence>
<dbReference type="GO" id="GO:0071819">
    <property type="term" value="C:DUBm complex"/>
    <property type="evidence" value="ECO:0007669"/>
    <property type="project" value="TreeGrafter"/>
</dbReference>
<feature type="compositionally biased region" description="Low complexity" evidence="11">
    <location>
        <begin position="251"/>
        <end position="272"/>
    </location>
</feature>
<evidence type="ECO:0000256" key="10">
    <source>
        <dbReference type="RuleBase" id="RU261113"/>
    </source>
</evidence>
<dbReference type="GO" id="GO:0000124">
    <property type="term" value="C:SAGA complex"/>
    <property type="evidence" value="ECO:0007669"/>
    <property type="project" value="TreeGrafter"/>
</dbReference>
<comment type="similarity">
    <text evidence="10">Belongs to the SGF11 family.</text>
</comment>
<sequence>MSSPLARSASTMSSTDMEALFAKIHKDQASQLELLRHTKRAMDKTIASSKDGPDSAAASLASLSFEILGDLLDEIVLDVVSEAHREVKNMRTVCPICKTKCRNYVVRSGQDIFGQNPQPSNSQTFDCVHCQRSFPAQRYAPHLEKCLGLAGRSSSRAASRRMGAERAGSGSPFTPVSYSDDREASDSDKDLIEKKRKKNAAKDNFQSNGNGAGGINGGADYVTPSPVKTSSSKIKKQKQMESADYPAKPPKSSLLAKSSKSGSSTKLKGLGLHTPSSTAAATVPRDPTPVGEISLGFLDDSLLLANGRSLQNGSGGGGNENSNGTSSATGAAAASATATTTGATQKLSSSNPKRASGGGVSSSKRPPGSSGPSSKNGQVLSFYDSLRAIGSPEGATSDDDDSSSKTYNTGNHYNNINNGDDDYNDVNVHKNKKKKNSGDDGRRKKNRGKRGLSFDDDDDYDDSYGDEYIERDGDKGNDHGNGDENFSAMDGDEHAEYGVVGGGGGGSGGMVGVSLPSSSSYSSSSKASSQRLPPLVLRLKKSSAYSGATTDAHDMEFIDIDGDGDEDGMDVLQTPKKKKS</sequence>
<protein>
    <recommendedName>
        <fullName evidence="10">SAGA-associated factor 11</fullName>
    </recommendedName>
</protein>
<evidence type="ECO:0000256" key="9">
    <source>
        <dbReference type="ARBA" id="ARBA00023242"/>
    </source>
</evidence>
<keyword evidence="7 10" id="KW-0010">Activator</keyword>
<organism evidence="12 13">
    <name type="scientific">Linnemannia schmuckeri</name>
    <dbReference type="NCBI Taxonomy" id="64567"/>
    <lineage>
        <taxon>Eukaryota</taxon>
        <taxon>Fungi</taxon>
        <taxon>Fungi incertae sedis</taxon>
        <taxon>Mucoromycota</taxon>
        <taxon>Mortierellomycotina</taxon>
        <taxon>Mortierellomycetes</taxon>
        <taxon>Mortierellales</taxon>
        <taxon>Mortierellaceae</taxon>
        <taxon>Linnemannia</taxon>
    </lineage>
</organism>
<proteinExistence type="inferred from homology"/>
<dbReference type="PANTHER" id="PTHR46367">
    <property type="entry name" value="ATAXIN-7-LIKE PROTEIN 3"/>
    <property type="match status" value="1"/>
</dbReference>
<keyword evidence="5" id="KW-0156">Chromatin regulator</keyword>
<keyword evidence="13" id="KW-1185">Reference proteome</keyword>
<feature type="compositionally biased region" description="Low complexity" evidence="11">
    <location>
        <begin position="512"/>
        <end position="529"/>
    </location>
</feature>
<keyword evidence="6" id="KW-0805">Transcription regulation</keyword>
<evidence type="ECO:0000313" key="12">
    <source>
        <dbReference type="EMBL" id="KAF9146003.1"/>
    </source>
</evidence>
<feature type="compositionally biased region" description="Acidic residues" evidence="11">
    <location>
        <begin position="454"/>
        <end position="467"/>
    </location>
</feature>
<feature type="compositionally biased region" description="Basic and acidic residues" evidence="11">
    <location>
        <begin position="468"/>
        <end position="482"/>
    </location>
</feature>
<dbReference type="AlphaFoldDB" id="A0A9P5RS65"/>
<keyword evidence="2" id="KW-0479">Metal-binding</keyword>
<dbReference type="EMBL" id="JAAAUQ010000927">
    <property type="protein sequence ID" value="KAF9146003.1"/>
    <property type="molecule type" value="Genomic_DNA"/>
</dbReference>
<comment type="caution">
    <text evidence="12">The sequence shown here is derived from an EMBL/GenBank/DDBJ whole genome shotgun (WGS) entry which is preliminary data.</text>
</comment>
<feature type="compositionally biased region" description="Basic and acidic residues" evidence="11">
    <location>
        <begin position="179"/>
        <end position="193"/>
    </location>
</feature>